<protein>
    <recommendedName>
        <fullName evidence="3">S-adenosyl-L-homocysteine hydrolase NAD binding domain-containing protein</fullName>
    </recommendedName>
</protein>
<sequence>MSFANQSFSVRYLVKNYKNLEDNVHIIPEKLDNEITSLKLNSMGIKIDAITKEQKGYLNLWQ</sequence>
<comment type="caution">
    <text evidence="1">The sequence shown here is derived from an EMBL/GenBank/DDBJ whole genome shotgun (WGS) entry which is preliminary data.</text>
</comment>
<accession>A0A1E5IIG1</accession>
<dbReference type="Gene3D" id="3.40.50.1480">
    <property type="entry name" value="Adenosylhomocysteinase-like"/>
    <property type="match status" value="1"/>
</dbReference>
<evidence type="ECO:0008006" key="3">
    <source>
        <dbReference type="Google" id="ProtNLM"/>
    </source>
</evidence>
<dbReference type="EMBL" id="LNVX01000443">
    <property type="protein sequence ID" value="OEG70185.1"/>
    <property type="molecule type" value="Genomic_DNA"/>
</dbReference>
<keyword evidence="2" id="KW-1185">Reference proteome</keyword>
<evidence type="ECO:0000313" key="2">
    <source>
        <dbReference type="Proteomes" id="UP000095237"/>
    </source>
</evidence>
<dbReference type="AlphaFoldDB" id="A0A1E5IIG1"/>
<dbReference type="InterPro" id="IPR042172">
    <property type="entry name" value="Adenosylhomocyst_ase-like_sf"/>
</dbReference>
<name>A0A1E5IIG1_ENDTX</name>
<reference evidence="1 2" key="1">
    <citation type="submission" date="2015-11" db="EMBL/GenBank/DDBJ databases">
        <title>Evidence for parallel genomic evolution in an endosymbiosis of termite gut flagellates.</title>
        <authorList>
            <person name="Zheng H."/>
        </authorList>
    </citation>
    <scope>NUCLEOTIDE SEQUENCE [LARGE SCALE GENOMIC DNA]</scope>
    <source>
        <strain evidence="1 2">CET450</strain>
    </source>
</reference>
<dbReference type="SUPFAM" id="SSF52283">
    <property type="entry name" value="Formate/glycerate dehydrogenase catalytic domain-like"/>
    <property type="match status" value="1"/>
</dbReference>
<dbReference type="InterPro" id="IPR000043">
    <property type="entry name" value="Adenosylhomocysteinase-like"/>
</dbReference>
<gene>
    <name evidence="1" type="ORF">ATZ36_05810</name>
</gene>
<dbReference type="Proteomes" id="UP000095237">
    <property type="component" value="Unassembled WGS sequence"/>
</dbReference>
<proteinExistence type="predicted"/>
<dbReference type="Pfam" id="PF05221">
    <property type="entry name" value="AdoHcyase"/>
    <property type="match status" value="1"/>
</dbReference>
<evidence type="ECO:0000313" key="1">
    <source>
        <dbReference type="EMBL" id="OEG70185.1"/>
    </source>
</evidence>
<organism evidence="1 2">
    <name type="scientific">Endomicrobium trichonymphae</name>
    <dbReference type="NCBI Taxonomy" id="1408204"/>
    <lineage>
        <taxon>Bacteria</taxon>
        <taxon>Pseudomonadati</taxon>
        <taxon>Elusimicrobiota</taxon>
        <taxon>Endomicrobiia</taxon>
        <taxon>Endomicrobiales</taxon>
        <taxon>Endomicrobiaceae</taxon>
        <taxon>Candidatus Endomicrobiellum</taxon>
    </lineage>
</organism>